<feature type="region of interest" description="Disordered" evidence="1">
    <location>
        <begin position="168"/>
        <end position="191"/>
    </location>
</feature>
<keyword evidence="3" id="KW-1185">Reference proteome</keyword>
<comment type="caution">
    <text evidence="2">The sequence shown here is derived from an EMBL/GenBank/DDBJ whole genome shotgun (WGS) entry which is preliminary data.</text>
</comment>
<protein>
    <submittedName>
        <fullName evidence="2">Uncharacterized protein</fullName>
    </submittedName>
</protein>
<feature type="compositionally biased region" description="Low complexity" evidence="1">
    <location>
        <begin position="112"/>
        <end position="126"/>
    </location>
</feature>
<dbReference type="Proteomes" id="UP001189429">
    <property type="component" value="Unassembled WGS sequence"/>
</dbReference>
<evidence type="ECO:0000256" key="1">
    <source>
        <dbReference type="SAM" id="MobiDB-lite"/>
    </source>
</evidence>
<feature type="region of interest" description="Disordered" evidence="1">
    <location>
        <begin position="79"/>
        <end position="149"/>
    </location>
</feature>
<evidence type="ECO:0000313" key="2">
    <source>
        <dbReference type="EMBL" id="CAK0824454.1"/>
    </source>
</evidence>
<feature type="compositionally biased region" description="Basic and acidic residues" evidence="1">
    <location>
        <begin position="82"/>
        <end position="95"/>
    </location>
</feature>
<feature type="region of interest" description="Disordered" evidence="1">
    <location>
        <begin position="1"/>
        <end position="35"/>
    </location>
</feature>
<evidence type="ECO:0000313" key="3">
    <source>
        <dbReference type="Proteomes" id="UP001189429"/>
    </source>
</evidence>
<accession>A0ABN9S0V1</accession>
<name>A0ABN9S0V1_9DINO</name>
<feature type="compositionally biased region" description="Low complexity" evidence="1">
    <location>
        <begin position="169"/>
        <end position="179"/>
    </location>
</feature>
<organism evidence="2 3">
    <name type="scientific">Prorocentrum cordatum</name>
    <dbReference type="NCBI Taxonomy" id="2364126"/>
    <lineage>
        <taxon>Eukaryota</taxon>
        <taxon>Sar</taxon>
        <taxon>Alveolata</taxon>
        <taxon>Dinophyceae</taxon>
        <taxon>Prorocentrales</taxon>
        <taxon>Prorocentraceae</taxon>
        <taxon>Prorocentrum</taxon>
    </lineage>
</organism>
<gene>
    <name evidence="2" type="ORF">PCOR1329_LOCUS24855</name>
</gene>
<reference evidence="2" key="1">
    <citation type="submission" date="2023-10" db="EMBL/GenBank/DDBJ databases">
        <authorList>
            <person name="Chen Y."/>
            <person name="Shah S."/>
            <person name="Dougan E. K."/>
            <person name="Thang M."/>
            <person name="Chan C."/>
        </authorList>
    </citation>
    <scope>NUCLEOTIDE SEQUENCE [LARGE SCALE GENOMIC DNA]</scope>
</reference>
<sequence>MHRRYNGDTLVMRPHPPTPSTVNPHGKDGHPFQGHPCILASSVHPWPLSLAAPRSKSSEAAFQGPCILVARLLTTRAARTRTPLEEASTKGDRPGGRPRAHPAEVRSASGGWPARSPSWSTPPRSTGAPGQRPAAPWGASRTKERRGRAPALPGVAGVLLRREVRHPAARAGRGPPAVRLDPQHAAGRVSPRRRRLRGLLLGGLLLPSGRHGPAGPPGRDTPISFWHDDVSEAGTREKLRRRVDRFRALREERRDVLLIRSCACTREAEDLAALYRVLSGRLGAPEPAGRRVLLAAVVDGQPAFEGPLRVPGWPAVAAFLQPLADEGAALEGLGYRRAIAAAVDAALDAPEGRDAAAGFGLGEGVGALEPSRLHPCDAGMRSGYEGLACFEDDPEALHVDLGASDASLPAPSG</sequence>
<proteinExistence type="predicted"/>
<dbReference type="EMBL" id="CAUYUJ010008613">
    <property type="protein sequence ID" value="CAK0824454.1"/>
    <property type="molecule type" value="Genomic_DNA"/>
</dbReference>